<dbReference type="EMBL" id="UOEU01001073">
    <property type="protein sequence ID" value="VAW43382.1"/>
    <property type="molecule type" value="Genomic_DNA"/>
</dbReference>
<gene>
    <name evidence="1" type="ORF">MNBD_CHLOROFLEXI01-3254</name>
</gene>
<accession>A0A3B0VW89</accession>
<dbReference type="AlphaFoldDB" id="A0A3B0VW89"/>
<reference evidence="1" key="1">
    <citation type="submission" date="2018-06" db="EMBL/GenBank/DDBJ databases">
        <authorList>
            <person name="Zhirakovskaya E."/>
        </authorList>
    </citation>
    <scope>NUCLEOTIDE SEQUENCE</scope>
</reference>
<protein>
    <submittedName>
        <fullName evidence="1">Uncharacterized protein</fullName>
    </submittedName>
</protein>
<sequence length="69" mass="7941">MLLDELIPTVKELPRIDKLRLMQFLATDLAEAEDVEPLVIREQYPVWTPVNAVSAGETLLELLQQHEEE</sequence>
<evidence type="ECO:0000313" key="1">
    <source>
        <dbReference type="EMBL" id="VAW43382.1"/>
    </source>
</evidence>
<proteinExistence type="predicted"/>
<name>A0A3B0VW89_9ZZZZ</name>
<organism evidence="1">
    <name type="scientific">hydrothermal vent metagenome</name>
    <dbReference type="NCBI Taxonomy" id="652676"/>
    <lineage>
        <taxon>unclassified sequences</taxon>
        <taxon>metagenomes</taxon>
        <taxon>ecological metagenomes</taxon>
    </lineage>
</organism>